<comment type="caution">
    <text evidence="2">The sequence shown here is derived from an EMBL/GenBank/DDBJ whole genome shotgun (WGS) entry which is preliminary data.</text>
</comment>
<gene>
    <name evidence="2" type="ORF">RUM44_013791</name>
</gene>
<evidence type="ECO:0000256" key="1">
    <source>
        <dbReference type="SAM" id="MobiDB-lite"/>
    </source>
</evidence>
<name>A0ABR1BJV2_POLSC</name>
<organism evidence="2 3">
    <name type="scientific">Polyplax serrata</name>
    <name type="common">Common mouse louse</name>
    <dbReference type="NCBI Taxonomy" id="468196"/>
    <lineage>
        <taxon>Eukaryota</taxon>
        <taxon>Metazoa</taxon>
        <taxon>Ecdysozoa</taxon>
        <taxon>Arthropoda</taxon>
        <taxon>Hexapoda</taxon>
        <taxon>Insecta</taxon>
        <taxon>Pterygota</taxon>
        <taxon>Neoptera</taxon>
        <taxon>Paraneoptera</taxon>
        <taxon>Psocodea</taxon>
        <taxon>Troctomorpha</taxon>
        <taxon>Phthiraptera</taxon>
        <taxon>Anoplura</taxon>
        <taxon>Polyplacidae</taxon>
        <taxon>Polyplax</taxon>
    </lineage>
</organism>
<feature type="compositionally biased region" description="Polar residues" evidence="1">
    <location>
        <begin position="81"/>
        <end position="96"/>
    </location>
</feature>
<accession>A0ABR1BJV2</accession>
<dbReference type="Proteomes" id="UP001359485">
    <property type="component" value="Unassembled WGS sequence"/>
</dbReference>
<evidence type="ECO:0000313" key="2">
    <source>
        <dbReference type="EMBL" id="KAK6642068.1"/>
    </source>
</evidence>
<dbReference type="EMBL" id="JAWJWF010000001">
    <property type="protein sequence ID" value="KAK6642068.1"/>
    <property type="molecule type" value="Genomic_DNA"/>
</dbReference>
<feature type="region of interest" description="Disordered" evidence="1">
    <location>
        <begin position="66"/>
        <end position="96"/>
    </location>
</feature>
<feature type="compositionally biased region" description="Basic and acidic residues" evidence="1">
    <location>
        <begin position="66"/>
        <end position="80"/>
    </location>
</feature>
<sequence length="229" mass="26598">MEDSEVFQKAACKTVAKSIGEMLRFSLDEEFRKETFTLLNVKSTKQVEWEIEKRLLDIMEKEVEDGDTRLTSKKSKEIKGNDNSSNEESVQPITPSNLAITYETDKKESQTTTQKRSWLKISSDKFKKTVTLLQSKRSCYSLESHEINTQTSNYSTYFELYETTSRDVLHSFSVGVSTLNKRQYRSSQVMPSVETLSLNNYYRSKFKESLRSGNNYLANNVKMFKSCYF</sequence>
<reference evidence="2 3" key="1">
    <citation type="submission" date="2023-09" db="EMBL/GenBank/DDBJ databases">
        <title>Genomes of two closely related lineages of the louse Polyplax serrata with different host specificities.</title>
        <authorList>
            <person name="Martinu J."/>
            <person name="Tarabai H."/>
            <person name="Stefka J."/>
            <person name="Hypsa V."/>
        </authorList>
    </citation>
    <scope>NUCLEOTIDE SEQUENCE [LARGE SCALE GENOMIC DNA]</scope>
    <source>
        <strain evidence="2">98ZLc_SE</strain>
    </source>
</reference>
<protein>
    <submittedName>
        <fullName evidence="2">Uncharacterized protein</fullName>
    </submittedName>
</protein>
<proteinExistence type="predicted"/>
<keyword evidence="3" id="KW-1185">Reference proteome</keyword>
<evidence type="ECO:0000313" key="3">
    <source>
        <dbReference type="Proteomes" id="UP001359485"/>
    </source>
</evidence>